<dbReference type="InterPro" id="IPR058625">
    <property type="entry name" value="MdtA-like_BSH"/>
</dbReference>
<feature type="domain" description="Multidrug resistance protein MdtA-like barrel-sandwich hybrid" evidence="7">
    <location>
        <begin position="98"/>
        <end position="254"/>
    </location>
</feature>
<dbReference type="GO" id="GO:0016020">
    <property type="term" value="C:membrane"/>
    <property type="evidence" value="ECO:0007669"/>
    <property type="project" value="InterPro"/>
</dbReference>
<evidence type="ECO:0000256" key="2">
    <source>
        <dbReference type="ARBA" id="ARBA00009477"/>
    </source>
</evidence>
<dbReference type="SUPFAM" id="SSF111369">
    <property type="entry name" value="HlyD-like secretion proteins"/>
    <property type="match status" value="1"/>
</dbReference>
<protein>
    <submittedName>
        <fullName evidence="9">HlyD family secretion protein</fullName>
    </submittedName>
</protein>
<dbReference type="NCBIfam" id="TIGR01730">
    <property type="entry name" value="RND_mfp"/>
    <property type="match status" value="1"/>
</dbReference>
<gene>
    <name evidence="9" type="ORF">DFR45_105111</name>
</gene>
<organism evidence="9 10">
    <name type="scientific">Extensimonas vulgaris</name>
    <dbReference type="NCBI Taxonomy" id="1031594"/>
    <lineage>
        <taxon>Bacteria</taxon>
        <taxon>Pseudomonadati</taxon>
        <taxon>Pseudomonadota</taxon>
        <taxon>Betaproteobacteria</taxon>
        <taxon>Burkholderiales</taxon>
        <taxon>Comamonadaceae</taxon>
        <taxon>Extensimonas</taxon>
    </lineage>
</organism>
<keyword evidence="6" id="KW-0812">Transmembrane</keyword>
<dbReference type="Proteomes" id="UP000252174">
    <property type="component" value="Unassembled WGS sequence"/>
</dbReference>
<keyword evidence="10" id="KW-1185">Reference proteome</keyword>
<keyword evidence="6" id="KW-1133">Transmembrane helix</keyword>
<evidence type="ECO:0000313" key="9">
    <source>
        <dbReference type="EMBL" id="RCX09482.1"/>
    </source>
</evidence>
<evidence type="ECO:0000313" key="10">
    <source>
        <dbReference type="Proteomes" id="UP000252174"/>
    </source>
</evidence>
<dbReference type="Pfam" id="PF25954">
    <property type="entry name" value="Beta-barrel_RND_2"/>
    <property type="match status" value="1"/>
</dbReference>
<comment type="subcellular location">
    <subcellularLocation>
        <location evidence="1">Cell envelope</location>
    </subcellularLocation>
</comment>
<evidence type="ECO:0000256" key="4">
    <source>
        <dbReference type="SAM" id="Coils"/>
    </source>
</evidence>
<dbReference type="InterPro" id="IPR006143">
    <property type="entry name" value="RND_pump_MFP"/>
</dbReference>
<keyword evidence="3 4" id="KW-0175">Coiled coil</keyword>
<dbReference type="InterPro" id="IPR058792">
    <property type="entry name" value="Beta-barrel_RND_2"/>
</dbReference>
<sequence length="468" mass="48660">MTSSDPSASPAPVAAPTAQTRPSAAELKNLLGDGLVHRWWQRPGVWLGLFALVLVAGGAYYWRVQQSASAAPSYVTEALRRGNITLSVMANGILQPTRSVAIGSELSGTVRDVFVDVNDRVKKGQVLIVLDTAKLEAQVQRSRATLAAAQARLAQAAATTKEAQANYARLQEVARLSGGKVPSAAELDTGLATLLRAQADEASARASVQDARAALSTDETNLSKASIRSPIDGVVLSRSVEPGNAVAASLQAVTLLMLAEDLTHLRVYADVDEADVGVVQVGQKSSFTVSAYPTRRFPAEVTRVSFGSTKTDNVVTYTTWLDVDNHDLALRPGMTATATIVATERKGVLLVPNTALRFTPTQVGAAGAAGAASTPGAAKSGGSGGGIMAQLMPHMPRNARKAGTVAKGPAAAGPGSNERQLWLLKDGQPQPVRVQVGISDGRVTEVSGDGLQPGMAVIVDQRRAGAKP</sequence>
<evidence type="ECO:0000256" key="5">
    <source>
        <dbReference type="SAM" id="MobiDB-lite"/>
    </source>
</evidence>
<accession>A0A369AJC3</accession>
<feature type="region of interest" description="Disordered" evidence="5">
    <location>
        <begin position="1"/>
        <end position="20"/>
    </location>
</feature>
<proteinExistence type="inferred from homology"/>
<feature type="domain" description="CusB-like beta-barrel" evidence="8">
    <location>
        <begin position="268"/>
        <end position="342"/>
    </location>
</feature>
<dbReference type="GO" id="GO:0022857">
    <property type="term" value="F:transmembrane transporter activity"/>
    <property type="evidence" value="ECO:0007669"/>
    <property type="project" value="InterPro"/>
</dbReference>
<feature type="transmembrane region" description="Helical" evidence="6">
    <location>
        <begin position="44"/>
        <end position="62"/>
    </location>
</feature>
<evidence type="ECO:0000256" key="3">
    <source>
        <dbReference type="ARBA" id="ARBA00023054"/>
    </source>
</evidence>
<dbReference type="Gene3D" id="1.10.287.470">
    <property type="entry name" value="Helix hairpin bin"/>
    <property type="match status" value="1"/>
</dbReference>
<dbReference type="PANTHER" id="PTHR32347">
    <property type="entry name" value="EFFLUX SYSTEM COMPONENT YKNX-RELATED"/>
    <property type="match status" value="1"/>
</dbReference>
<dbReference type="AlphaFoldDB" id="A0A369AJC3"/>
<dbReference type="GO" id="GO:0030313">
    <property type="term" value="C:cell envelope"/>
    <property type="evidence" value="ECO:0007669"/>
    <property type="project" value="UniProtKB-SubCell"/>
</dbReference>
<dbReference type="Gene3D" id="2.40.50.100">
    <property type="match status" value="1"/>
</dbReference>
<dbReference type="RefSeq" id="WP_114483348.1">
    <property type="nucleotide sequence ID" value="NZ_QPJU01000005.1"/>
</dbReference>
<dbReference type="Pfam" id="PF25917">
    <property type="entry name" value="BSH_RND"/>
    <property type="match status" value="1"/>
</dbReference>
<evidence type="ECO:0000259" key="7">
    <source>
        <dbReference type="Pfam" id="PF25917"/>
    </source>
</evidence>
<dbReference type="InterPro" id="IPR050465">
    <property type="entry name" value="UPF0194_transport"/>
</dbReference>
<evidence type="ECO:0000256" key="6">
    <source>
        <dbReference type="SAM" id="Phobius"/>
    </source>
</evidence>
<reference evidence="9 10" key="1">
    <citation type="submission" date="2018-07" db="EMBL/GenBank/DDBJ databases">
        <title>Genomic Encyclopedia of Type Strains, Phase IV (KMG-IV): sequencing the most valuable type-strain genomes for metagenomic binning, comparative biology and taxonomic classification.</title>
        <authorList>
            <person name="Goeker M."/>
        </authorList>
    </citation>
    <scope>NUCLEOTIDE SEQUENCE [LARGE SCALE GENOMIC DNA]</scope>
    <source>
        <strain evidence="9 10">DSM 100911</strain>
    </source>
</reference>
<comment type="similarity">
    <text evidence="2">Belongs to the membrane fusion protein (MFP) (TC 8.A.1) family.</text>
</comment>
<name>A0A369AJC3_9BURK</name>
<evidence type="ECO:0000259" key="8">
    <source>
        <dbReference type="Pfam" id="PF25954"/>
    </source>
</evidence>
<feature type="compositionally biased region" description="Low complexity" evidence="5">
    <location>
        <begin position="1"/>
        <end position="16"/>
    </location>
</feature>
<evidence type="ECO:0000256" key="1">
    <source>
        <dbReference type="ARBA" id="ARBA00004196"/>
    </source>
</evidence>
<dbReference type="OrthoDB" id="9784484at2"/>
<dbReference type="PANTHER" id="PTHR32347:SF14">
    <property type="entry name" value="EFFLUX SYSTEM COMPONENT YKNX-RELATED"/>
    <property type="match status" value="1"/>
</dbReference>
<keyword evidence="6" id="KW-0472">Membrane</keyword>
<dbReference type="EMBL" id="QPJU01000005">
    <property type="protein sequence ID" value="RCX09482.1"/>
    <property type="molecule type" value="Genomic_DNA"/>
</dbReference>
<dbReference type="Gene3D" id="2.40.30.170">
    <property type="match status" value="1"/>
</dbReference>
<dbReference type="Gene3D" id="2.40.420.20">
    <property type="match status" value="1"/>
</dbReference>
<comment type="caution">
    <text evidence="9">The sequence shown here is derived from an EMBL/GenBank/DDBJ whole genome shotgun (WGS) entry which is preliminary data.</text>
</comment>
<feature type="coiled-coil region" evidence="4">
    <location>
        <begin position="132"/>
        <end position="173"/>
    </location>
</feature>